<name>A0ABD0LMU6_9CAEN</name>
<comment type="caution">
    <text evidence="1">The sequence shown here is derived from an EMBL/GenBank/DDBJ whole genome shotgun (WGS) entry which is preliminary data.</text>
</comment>
<evidence type="ECO:0000313" key="1">
    <source>
        <dbReference type="EMBL" id="KAK7500581.1"/>
    </source>
</evidence>
<sequence>MRQHGVSCCSSGKRLPLNASVQPRRETHAVTSSRSSHKLRTVSALTGARALKTRCTKDELFARLGASCGYHCGIIASAAERLSSLCISSESSTAGSVGSLQIEFILLYHTAQMEVSPMESF</sequence>
<dbReference type="EMBL" id="JACVVK020000036">
    <property type="protein sequence ID" value="KAK7500581.1"/>
    <property type="molecule type" value="Genomic_DNA"/>
</dbReference>
<reference evidence="1 2" key="1">
    <citation type="journal article" date="2023" name="Sci. Data">
        <title>Genome assembly of the Korean intertidal mud-creeper Batillaria attramentaria.</title>
        <authorList>
            <person name="Patra A.K."/>
            <person name="Ho P.T."/>
            <person name="Jun S."/>
            <person name="Lee S.J."/>
            <person name="Kim Y."/>
            <person name="Won Y.J."/>
        </authorList>
    </citation>
    <scope>NUCLEOTIDE SEQUENCE [LARGE SCALE GENOMIC DNA]</scope>
    <source>
        <strain evidence="1">Wonlab-2016</strain>
    </source>
</reference>
<dbReference type="AlphaFoldDB" id="A0ABD0LMU6"/>
<accession>A0ABD0LMU6</accession>
<gene>
    <name evidence="1" type="ORF">BaRGS_00008156</name>
</gene>
<proteinExistence type="predicted"/>
<dbReference type="Proteomes" id="UP001519460">
    <property type="component" value="Unassembled WGS sequence"/>
</dbReference>
<evidence type="ECO:0000313" key="2">
    <source>
        <dbReference type="Proteomes" id="UP001519460"/>
    </source>
</evidence>
<organism evidence="1 2">
    <name type="scientific">Batillaria attramentaria</name>
    <dbReference type="NCBI Taxonomy" id="370345"/>
    <lineage>
        <taxon>Eukaryota</taxon>
        <taxon>Metazoa</taxon>
        <taxon>Spiralia</taxon>
        <taxon>Lophotrochozoa</taxon>
        <taxon>Mollusca</taxon>
        <taxon>Gastropoda</taxon>
        <taxon>Caenogastropoda</taxon>
        <taxon>Sorbeoconcha</taxon>
        <taxon>Cerithioidea</taxon>
        <taxon>Batillariidae</taxon>
        <taxon>Batillaria</taxon>
    </lineage>
</organism>
<keyword evidence="2" id="KW-1185">Reference proteome</keyword>
<protein>
    <submittedName>
        <fullName evidence="1">Uncharacterized protein</fullName>
    </submittedName>
</protein>